<evidence type="ECO:0000313" key="2">
    <source>
        <dbReference type="EMBL" id="STR38957.1"/>
    </source>
</evidence>
<dbReference type="Proteomes" id="UP000255050">
    <property type="component" value="Unassembled WGS sequence"/>
</dbReference>
<keyword evidence="1" id="KW-1133">Transmembrane helix</keyword>
<reference evidence="4 5" key="1">
    <citation type="submission" date="2018-06" db="EMBL/GenBank/DDBJ databases">
        <authorList>
            <consortium name="Pathogen Informatics"/>
            <person name="Doyle S."/>
        </authorList>
    </citation>
    <scope>NUCLEOTIDE SEQUENCE [LARGE SCALE GENOMIC DNA]</scope>
    <source>
        <strain evidence="3 4">NCTC11685</strain>
        <strain evidence="2 5">NCTC11694</strain>
    </source>
</reference>
<evidence type="ECO:0000313" key="3">
    <source>
        <dbReference type="EMBL" id="STV71178.1"/>
    </source>
</evidence>
<evidence type="ECO:0000313" key="5">
    <source>
        <dbReference type="Proteomes" id="UP000255050"/>
    </source>
</evidence>
<proteinExistence type="predicted"/>
<dbReference type="InterPro" id="IPR007633">
    <property type="entry name" value="Phage_P2_Holin"/>
</dbReference>
<accession>A0A7H4LS31</accession>
<dbReference type="RefSeq" id="WP_267649542.1">
    <property type="nucleotide sequence ID" value="NZ_JAPNME010000014.1"/>
</dbReference>
<sequence length="104" mass="11066">MLGAWPLVLLLFFIGAALELARLLNSEDEITLRLAVGRMLAGAITAMLALLIKVKSPDIEDLAVVGLGAAVAAVGYTAVQPTLKRVLRALLNARQGENDREDKS</sequence>
<gene>
    <name evidence="3" type="ORF">NCTC11685_00110</name>
    <name evidence="2" type="ORF">NCTC11694_00094</name>
</gene>
<keyword evidence="1" id="KW-0472">Membrane</keyword>
<feature type="transmembrane region" description="Helical" evidence="1">
    <location>
        <begin position="36"/>
        <end position="54"/>
    </location>
</feature>
<name>A0A7H4LS31_9ENTR</name>
<dbReference type="Proteomes" id="UP000254863">
    <property type="component" value="Unassembled WGS sequence"/>
</dbReference>
<dbReference type="EMBL" id="UGJR01000002">
    <property type="protein sequence ID" value="STR38957.1"/>
    <property type="molecule type" value="Genomic_DNA"/>
</dbReference>
<dbReference type="EMBL" id="UGMS01000001">
    <property type="protein sequence ID" value="STV71178.1"/>
    <property type="molecule type" value="Genomic_DNA"/>
</dbReference>
<keyword evidence="1" id="KW-0812">Transmembrane</keyword>
<dbReference type="GO" id="GO:0044660">
    <property type="term" value="P:viral release via pore formation in host cell membrane"/>
    <property type="evidence" value="ECO:0007669"/>
    <property type="project" value="InterPro"/>
</dbReference>
<organism evidence="2 5">
    <name type="scientific">Klebsiella michiganensis</name>
    <dbReference type="NCBI Taxonomy" id="1134687"/>
    <lineage>
        <taxon>Bacteria</taxon>
        <taxon>Pseudomonadati</taxon>
        <taxon>Pseudomonadota</taxon>
        <taxon>Gammaproteobacteria</taxon>
        <taxon>Enterobacterales</taxon>
        <taxon>Enterobacteriaceae</taxon>
        <taxon>Klebsiella/Raoultella group</taxon>
        <taxon>Klebsiella</taxon>
    </lineage>
</organism>
<dbReference type="Pfam" id="PF04550">
    <property type="entry name" value="Phage_holin_3_2"/>
    <property type="match status" value="1"/>
</dbReference>
<evidence type="ECO:0000256" key="1">
    <source>
        <dbReference type="SAM" id="Phobius"/>
    </source>
</evidence>
<protein>
    <submittedName>
        <fullName evidence="2">Phage lysis protein S</fullName>
    </submittedName>
</protein>
<evidence type="ECO:0000313" key="4">
    <source>
        <dbReference type="Proteomes" id="UP000254863"/>
    </source>
</evidence>
<comment type="caution">
    <text evidence="2">The sequence shown here is derived from an EMBL/GenBank/DDBJ whole genome shotgun (WGS) entry which is preliminary data.</text>
</comment>
<feature type="transmembrane region" description="Helical" evidence="1">
    <location>
        <begin position="61"/>
        <end position="79"/>
    </location>
</feature>
<dbReference type="AlphaFoldDB" id="A0A7H4LS31"/>